<proteinExistence type="predicted"/>
<dbReference type="HOGENOM" id="CLU_1611767_0_0_1"/>
<dbReference type="EMBL" id="KN822059">
    <property type="protein sequence ID" value="KIM60725.1"/>
    <property type="molecule type" value="Genomic_DNA"/>
</dbReference>
<sequence length="165" mass="19284">MGKKNLHEQMKVLNFWCRCLYYFVTWKAEIVKDLLTKTNVVDSITAKFMPKNTGNITDEFEDEWAELLPELGESKGDQVLRYLRMAIMWHATVNTLCNDETLPELLKNIDIGLVEVPPSPTSVLTLREISDEFFTRFPDRMRDHQAVLETLEIHYLKKKSFAQQS</sequence>
<dbReference type="AlphaFoldDB" id="A0A0C3DJ64"/>
<dbReference type="STRING" id="1036808.A0A0C3DJ64"/>
<dbReference type="InParanoid" id="A0A0C3DJ64"/>
<protein>
    <submittedName>
        <fullName evidence="1">Uncharacterized protein</fullName>
    </submittedName>
</protein>
<name>A0A0C3DJ64_9AGAM</name>
<evidence type="ECO:0000313" key="1">
    <source>
        <dbReference type="EMBL" id="KIM60725.1"/>
    </source>
</evidence>
<reference evidence="2" key="2">
    <citation type="submission" date="2015-01" db="EMBL/GenBank/DDBJ databases">
        <title>Evolutionary Origins and Diversification of the Mycorrhizal Mutualists.</title>
        <authorList>
            <consortium name="DOE Joint Genome Institute"/>
            <consortium name="Mycorrhizal Genomics Consortium"/>
            <person name="Kohler A."/>
            <person name="Kuo A."/>
            <person name="Nagy L.G."/>
            <person name="Floudas D."/>
            <person name="Copeland A."/>
            <person name="Barry K.W."/>
            <person name="Cichocki N."/>
            <person name="Veneault-Fourrey C."/>
            <person name="LaButti K."/>
            <person name="Lindquist E.A."/>
            <person name="Lipzen A."/>
            <person name="Lundell T."/>
            <person name="Morin E."/>
            <person name="Murat C."/>
            <person name="Riley R."/>
            <person name="Ohm R."/>
            <person name="Sun H."/>
            <person name="Tunlid A."/>
            <person name="Henrissat B."/>
            <person name="Grigoriev I.V."/>
            <person name="Hibbett D.S."/>
            <person name="Martin F."/>
        </authorList>
    </citation>
    <scope>NUCLEOTIDE SEQUENCE [LARGE SCALE GENOMIC DNA]</scope>
    <source>
        <strain evidence="2">Foug A</strain>
    </source>
</reference>
<organism evidence="1 2">
    <name type="scientific">Scleroderma citrinum Foug A</name>
    <dbReference type="NCBI Taxonomy" id="1036808"/>
    <lineage>
        <taxon>Eukaryota</taxon>
        <taxon>Fungi</taxon>
        <taxon>Dikarya</taxon>
        <taxon>Basidiomycota</taxon>
        <taxon>Agaricomycotina</taxon>
        <taxon>Agaricomycetes</taxon>
        <taxon>Agaricomycetidae</taxon>
        <taxon>Boletales</taxon>
        <taxon>Sclerodermatineae</taxon>
        <taxon>Sclerodermataceae</taxon>
        <taxon>Scleroderma</taxon>
    </lineage>
</organism>
<evidence type="ECO:0000313" key="2">
    <source>
        <dbReference type="Proteomes" id="UP000053989"/>
    </source>
</evidence>
<reference evidence="1 2" key="1">
    <citation type="submission" date="2014-04" db="EMBL/GenBank/DDBJ databases">
        <authorList>
            <consortium name="DOE Joint Genome Institute"/>
            <person name="Kuo A."/>
            <person name="Kohler A."/>
            <person name="Nagy L.G."/>
            <person name="Floudas D."/>
            <person name="Copeland A."/>
            <person name="Barry K.W."/>
            <person name="Cichocki N."/>
            <person name="Veneault-Fourrey C."/>
            <person name="LaButti K."/>
            <person name="Lindquist E.A."/>
            <person name="Lipzen A."/>
            <person name="Lundell T."/>
            <person name="Morin E."/>
            <person name="Murat C."/>
            <person name="Sun H."/>
            <person name="Tunlid A."/>
            <person name="Henrissat B."/>
            <person name="Grigoriev I.V."/>
            <person name="Hibbett D.S."/>
            <person name="Martin F."/>
            <person name="Nordberg H.P."/>
            <person name="Cantor M.N."/>
            <person name="Hua S.X."/>
        </authorList>
    </citation>
    <scope>NUCLEOTIDE SEQUENCE [LARGE SCALE GENOMIC DNA]</scope>
    <source>
        <strain evidence="1 2">Foug A</strain>
    </source>
</reference>
<gene>
    <name evidence="1" type="ORF">SCLCIDRAFT_1216609</name>
</gene>
<keyword evidence="2" id="KW-1185">Reference proteome</keyword>
<accession>A0A0C3DJ64</accession>
<dbReference type="OrthoDB" id="2626367at2759"/>
<dbReference type="Proteomes" id="UP000053989">
    <property type="component" value="Unassembled WGS sequence"/>
</dbReference>